<dbReference type="Proteomes" id="UP001201873">
    <property type="component" value="Unassembled WGS sequence"/>
</dbReference>
<feature type="region of interest" description="Disordered" evidence="1">
    <location>
        <begin position="1"/>
        <end position="109"/>
    </location>
</feature>
<keyword evidence="3" id="KW-1185">Reference proteome</keyword>
<dbReference type="EMBL" id="JALKFT010000003">
    <property type="protein sequence ID" value="MCK9875171.1"/>
    <property type="molecule type" value="Genomic_DNA"/>
</dbReference>
<protein>
    <submittedName>
        <fullName evidence="2">Uncharacterized protein</fullName>
    </submittedName>
</protein>
<sequence length="253" mass="28420">MKRRQSKVLRATDAERPPRLPRPEIDLAGPRTATFRLQPAAPEGERRRQQGVHRAGPRASAAARPAQRQVSDLDPYRFRSGLGQRQRQRRREVTGYPVETEGGEQSGTVSPRRRAVLFECPTDEIRFAGRVEIMRPGVHRRLDRRNTPTQKRADRRDEHIAAFHQRPNGLRPRDVGDLGRQTTQFPGETFKTLTRPGGQHGPMPPTHKCSGHQLTGVAGRAEDDCPPGHQPDRPVSGEPTQIHGCAGQIHWDT</sequence>
<name>A0ABT0JUE6_9ACTN</name>
<proteinExistence type="predicted"/>
<feature type="region of interest" description="Disordered" evidence="1">
    <location>
        <begin position="166"/>
        <end position="243"/>
    </location>
</feature>
<comment type="caution">
    <text evidence="2">The sequence shown here is derived from an EMBL/GenBank/DDBJ whole genome shotgun (WGS) entry which is preliminary data.</text>
</comment>
<feature type="compositionally biased region" description="Low complexity" evidence="1">
    <location>
        <begin position="57"/>
        <end position="69"/>
    </location>
</feature>
<accession>A0ABT0JUE6</accession>
<reference evidence="2 3" key="1">
    <citation type="submission" date="2022-04" db="EMBL/GenBank/DDBJ databases">
        <title>Genome diversity in the genus Frankia.</title>
        <authorList>
            <person name="Carlos-Shanley C."/>
            <person name="Hahn D."/>
        </authorList>
    </citation>
    <scope>NUCLEOTIDE SEQUENCE [LARGE SCALE GENOMIC DNA]</scope>
    <source>
        <strain evidence="2 3">Ag45/Mut15</strain>
    </source>
</reference>
<feature type="compositionally biased region" description="Basic and acidic residues" evidence="1">
    <location>
        <begin position="10"/>
        <end position="25"/>
    </location>
</feature>
<gene>
    <name evidence="2" type="ORF">MXD59_05140</name>
</gene>
<evidence type="ECO:0000256" key="1">
    <source>
        <dbReference type="SAM" id="MobiDB-lite"/>
    </source>
</evidence>
<evidence type="ECO:0000313" key="2">
    <source>
        <dbReference type="EMBL" id="MCK9875171.1"/>
    </source>
</evidence>
<evidence type="ECO:0000313" key="3">
    <source>
        <dbReference type="Proteomes" id="UP001201873"/>
    </source>
</evidence>
<organism evidence="2 3">
    <name type="scientific">Frankia umida</name>
    <dbReference type="NCBI Taxonomy" id="573489"/>
    <lineage>
        <taxon>Bacteria</taxon>
        <taxon>Bacillati</taxon>
        <taxon>Actinomycetota</taxon>
        <taxon>Actinomycetes</taxon>
        <taxon>Frankiales</taxon>
        <taxon>Frankiaceae</taxon>
        <taxon>Frankia</taxon>
    </lineage>
</organism>